<feature type="region of interest" description="Disordered" evidence="1">
    <location>
        <begin position="105"/>
        <end position="155"/>
    </location>
</feature>
<feature type="compositionally biased region" description="Basic residues" evidence="1">
    <location>
        <begin position="390"/>
        <end position="403"/>
    </location>
</feature>
<dbReference type="PANTHER" id="PTHR31008">
    <property type="entry name" value="COP1-INTERACTING PROTEIN-RELATED"/>
    <property type="match status" value="1"/>
</dbReference>
<feature type="compositionally biased region" description="Basic and acidic residues" evidence="1">
    <location>
        <begin position="436"/>
        <end position="453"/>
    </location>
</feature>
<protein>
    <submittedName>
        <fullName evidence="2">COP1-interacting protein 7-like</fullName>
    </submittedName>
</protein>
<sequence length="848" mass="93770">MDSNVILDYALFQLTPTRTRCDLVVFCGKKSEKLASGLLGPFVAHLQYAKDQIPKGGYSITLRPPRDDASWFTKATFQRFVRFVSTPEILERIIRIEREILQIDDSSQSNENPTVDEAGHPMEGTDGSLKKSTNSSKLSSEEEDHGTELRGHSRARLQRLMDTRKSLLLKEQAMAYARAVVAGYEMEDIDDLICFADTFGASRLREACIDFKELYNRKHSDDQWRDELAAVQASSMTDLPYLATSGIMLTGENFHGNGFSVPLERTGSSDPLSETDKSKENNSTGEQRPNMQQVPWMNQIPPYMYNFQGPMQQMPAYQGYPYPGLPPYYPGNMGWLSPGGPNSTKNHRSSWRKEKSFNADNSEEDESTASGDSDVGTDSNEEQEQDKKQSRGQKHGKKKKKSSKTVVIRNINYITSQRRDTEHSEESSGDDATVSLEKHGHPKARESRGKHELGSSTDADVSGGKSADPWGAFQNLLLSNEESNPMDEQFMMNSSNGGGVSHKTSEAFDLGSEKVKRQPSTSDDSALVIHREGENGGNFHIAGFANGEETQTTMKRTVSENENSLFARQSIGSGTTLGGLQDFSSESTTIRNRREEDWFVVNSQTQDGKQSEFANHDSFSYASDMVKKEAARGATVVDDSFIIESRSRADDQYVSHWRTDIAMEGEMGTHPQPENGSPAISGSAEPDDLCMVLVRESQESGASWTPDMDYEAEISYNEADKKSPSAKMNSEAAEEAAVSGKQANGKKNAAKLPVRSRVPAAKPDPYSKTKKISSASRLLTQKSKLQREEEERKRLEDALIQRQKRIAERSAASGLSPAASKKLPVGSKSAPPKLNRIRSSSAARAPKS</sequence>
<dbReference type="AlphaFoldDB" id="A0ABD1G081"/>
<evidence type="ECO:0000256" key="1">
    <source>
        <dbReference type="SAM" id="MobiDB-lite"/>
    </source>
</evidence>
<gene>
    <name evidence="2" type="ORF">AAHA92_30013</name>
</gene>
<dbReference type="EMBL" id="JBEAFC010000011">
    <property type="protein sequence ID" value="KAL1537508.1"/>
    <property type="molecule type" value="Genomic_DNA"/>
</dbReference>
<feature type="compositionally biased region" description="Polar residues" evidence="1">
    <location>
        <begin position="281"/>
        <end position="294"/>
    </location>
</feature>
<feature type="compositionally biased region" description="Low complexity" evidence="1">
    <location>
        <begin position="740"/>
        <end position="751"/>
    </location>
</feature>
<accession>A0ABD1G081</accession>
<feature type="region of interest" description="Disordered" evidence="1">
    <location>
        <begin position="715"/>
        <end position="848"/>
    </location>
</feature>
<name>A0ABD1G081_SALDI</name>
<proteinExistence type="predicted"/>
<feature type="compositionally biased region" description="Basic and acidic residues" evidence="1">
    <location>
        <begin position="417"/>
        <end position="426"/>
    </location>
</feature>
<dbReference type="Proteomes" id="UP001567538">
    <property type="component" value="Unassembled WGS sequence"/>
</dbReference>
<evidence type="ECO:0000313" key="2">
    <source>
        <dbReference type="EMBL" id="KAL1537508.1"/>
    </source>
</evidence>
<feature type="compositionally biased region" description="Basic and acidic residues" evidence="1">
    <location>
        <begin position="503"/>
        <end position="516"/>
    </location>
</feature>
<keyword evidence="3" id="KW-1185">Reference proteome</keyword>
<feature type="region of interest" description="Disordered" evidence="1">
    <location>
        <begin position="259"/>
        <end position="294"/>
    </location>
</feature>
<dbReference type="PANTHER" id="PTHR31008:SF0">
    <property type="entry name" value="CSL1"/>
    <property type="match status" value="1"/>
</dbReference>
<feature type="region of interest" description="Disordered" evidence="1">
    <location>
        <begin position="487"/>
        <end position="524"/>
    </location>
</feature>
<feature type="region of interest" description="Disordered" evidence="1">
    <location>
        <begin position="665"/>
        <end position="688"/>
    </location>
</feature>
<feature type="compositionally biased region" description="Basic and acidic residues" evidence="1">
    <location>
        <begin position="785"/>
        <end position="799"/>
    </location>
</feature>
<feature type="region of interest" description="Disordered" evidence="1">
    <location>
        <begin position="340"/>
        <end position="474"/>
    </location>
</feature>
<organism evidence="2 3">
    <name type="scientific">Salvia divinorum</name>
    <name type="common">Maria pastora</name>
    <name type="synonym">Diviner's sage</name>
    <dbReference type="NCBI Taxonomy" id="28513"/>
    <lineage>
        <taxon>Eukaryota</taxon>
        <taxon>Viridiplantae</taxon>
        <taxon>Streptophyta</taxon>
        <taxon>Embryophyta</taxon>
        <taxon>Tracheophyta</taxon>
        <taxon>Spermatophyta</taxon>
        <taxon>Magnoliopsida</taxon>
        <taxon>eudicotyledons</taxon>
        <taxon>Gunneridae</taxon>
        <taxon>Pentapetalae</taxon>
        <taxon>asterids</taxon>
        <taxon>lamiids</taxon>
        <taxon>Lamiales</taxon>
        <taxon>Lamiaceae</taxon>
        <taxon>Nepetoideae</taxon>
        <taxon>Mentheae</taxon>
        <taxon>Salviinae</taxon>
        <taxon>Salvia</taxon>
        <taxon>Salvia subgen. Calosphace</taxon>
    </lineage>
</organism>
<reference evidence="2 3" key="1">
    <citation type="submission" date="2024-06" db="EMBL/GenBank/DDBJ databases">
        <title>A chromosome level genome sequence of Diviner's sage (Salvia divinorum).</title>
        <authorList>
            <person name="Ford S.A."/>
            <person name="Ro D.-K."/>
            <person name="Ness R.W."/>
            <person name="Phillips M.A."/>
        </authorList>
    </citation>
    <scope>NUCLEOTIDE SEQUENCE [LARGE SCALE GENOMIC DNA]</scope>
    <source>
        <strain evidence="2">SAF-2024a</strain>
        <tissue evidence="2">Leaf</tissue>
    </source>
</reference>
<comment type="caution">
    <text evidence="2">The sequence shown here is derived from an EMBL/GenBank/DDBJ whole genome shotgun (WGS) entry which is preliminary data.</text>
</comment>
<evidence type="ECO:0000313" key="3">
    <source>
        <dbReference type="Proteomes" id="UP001567538"/>
    </source>
</evidence>